<dbReference type="RefSeq" id="WP_085751869.1">
    <property type="nucleotide sequence ID" value="NZ_BSPR01000019.1"/>
</dbReference>
<dbReference type="PRINTS" id="PR00081">
    <property type="entry name" value="GDHRDH"/>
</dbReference>
<keyword evidence="2" id="KW-0560">Oxidoreductase</keyword>
<dbReference type="GO" id="GO:0016491">
    <property type="term" value="F:oxidoreductase activity"/>
    <property type="evidence" value="ECO:0007669"/>
    <property type="project" value="UniProtKB-KW"/>
</dbReference>
<dbReference type="SUPFAM" id="SSF51735">
    <property type="entry name" value="NAD(P)-binding Rossmann-fold domains"/>
    <property type="match status" value="1"/>
</dbReference>
<dbReference type="Pfam" id="PF13561">
    <property type="entry name" value="adh_short_C2"/>
    <property type="match status" value="1"/>
</dbReference>
<evidence type="ECO:0000313" key="3">
    <source>
        <dbReference type="EMBL" id="ARN21579.1"/>
    </source>
</evidence>
<evidence type="ECO:0000256" key="2">
    <source>
        <dbReference type="ARBA" id="ARBA00023002"/>
    </source>
</evidence>
<protein>
    <submittedName>
        <fullName evidence="3">Oxidoreductase</fullName>
    </submittedName>
</protein>
<proteinExistence type="inferred from homology"/>
<dbReference type="Gene3D" id="3.40.50.720">
    <property type="entry name" value="NAD(P)-binding Rossmann-like Domain"/>
    <property type="match status" value="1"/>
</dbReference>
<dbReference type="EMBL" id="CP015118">
    <property type="protein sequence ID" value="ARN21579.1"/>
    <property type="molecule type" value="Genomic_DNA"/>
</dbReference>
<dbReference type="KEGG" id="rgu:A4W93_17675"/>
<sequence length="242" mass="24824">MSLPLAHRRAVVTGGSRGIGAAIVRRLVADGAQVVFTYAASAERAHALAAELDGRAIAVQADSGDPAALRAAISRAAEQLGGIDILVNSAGILKGGDVATYPQADFDRMLDVNVRAVFVGIQAALAHMGPGGRIVTIGSMVGDVVRFPGSSVYALTKGAVASFTRGLAHDLGPRGITVNNVQPGPTVTEIVSPDVHEMIRPMVPIGRLGHDREIGALVAWLCREEAAFVTGASITADGGYSA</sequence>
<dbReference type="Proteomes" id="UP000193427">
    <property type="component" value="Chromosome"/>
</dbReference>
<gene>
    <name evidence="3" type="ORF">A4W93_17675</name>
</gene>
<dbReference type="OrthoDB" id="9803333at2"/>
<evidence type="ECO:0000256" key="1">
    <source>
        <dbReference type="ARBA" id="ARBA00006484"/>
    </source>
</evidence>
<dbReference type="PRINTS" id="PR00080">
    <property type="entry name" value="SDRFAMILY"/>
</dbReference>
<dbReference type="InterPro" id="IPR002347">
    <property type="entry name" value="SDR_fam"/>
</dbReference>
<comment type="similarity">
    <text evidence="1">Belongs to the short-chain dehydrogenases/reductases (SDR) family.</text>
</comment>
<accession>A0A1W6LBE0</accession>
<organism evidence="3 4">
    <name type="scientific">Piscinibacter gummiphilus</name>
    <dbReference type="NCBI Taxonomy" id="946333"/>
    <lineage>
        <taxon>Bacteria</taxon>
        <taxon>Pseudomonadati</taxon>
        <taxon>Pseudomonadota</taxon>
        <taxon>Betaproteobacteria</taxon>
        <taxon>Burkholderiales</taxon>
        <taxon>Sphaerotilaceae</taxon>
        <taxon>Piscinibacter</taxon>
    </lineage>
</organism>
<name>A0A1W6LBE0_9BURK</name>
<dbReference type="InterPro" id="IPR036291">
    <property type="entry name" value="NAD(P)-bd_dom_sf"/>
</dbReference>
<dbReference type="FunFam" id="3.40.50.720:FF:000084">
    <property type="entry name" value="Short-chain dehydrogenase reductase"/>
    <property type="match status" value="1"/>
</dbReference>
<evidence type="ECO:0000313" key="4">
    <source>
        <dbReference type="Proteomes" id="UP000193427"/>
    </source>
</evidence>
<dbReference type="STRING" id="946333.A4W93_17675"/>
<reference evidence="3 4" key="1">
    <citation type="submission" date="2016-04" db="EMBL/GenBank/DDBJ databases">
        <title>Complete genome sequence of natural rubber-degrading, novel Gram-negative bacterium, Rhizobacter gummiphilus strain NS21.</title>
        <authorList>
            <person name="Tabata M."/>
            <person name="Kasai D."/>
            <person name="Fukuda M."/>
        </authorList>
    </citation>
    <scope>NUCLEOTIDE SEQUENCE [LARGE SCALE GENOMIC DNA]</scope>
    <source>
        <strain evidence="3 4">NS21</strain>
    </source>
</reference>
<keyword evidence="4" id="KW-1185">Reference proteome</keyword>
<dbReference type="PANTHER" id="PTHR43639:SF1">
    <property type="entry name" value="SHORT-CHAIN DEHYDROGENASE_REDUCTASE FAMILY PROTEIN"/>
    <property type="match status" value="1"/>
</dbReference>
<dbReference type="PANTHER" id="PTHR43639">
    <property type="entry name" value="OXIDOREDUCTASE, SHORT-CHAIN DEHYDROGENASE/REDUCTASE FAMILY (AFU_ORTHOLOGUE AFUA_5G02870)"/>
    <property type="match status" value="1"/>
</dbReference>
<dbReference type="AlphaFoldDB" id="A0A1W6LBE0"/>